<accession>A0ABQ9JCL3</accession>
<evidence type="ECO:0000313" key="2">
    <source>
        <dbReference type="Proteomes" id="UP001162164"/>
    </source>
</evidence>
<gene>
    <name evidence="1" type="ORF">NQ317_015316</name>
</gene>
<keyword evidence="2" id="KW-1185">Reference proteome</keyword>
<sequence>MSGYDCHLFINELCTPGVKVDVLAQNNEKYISFTKHLYMHDYVTKKGEKTKKFNLMRGKGVFPYSFVDNLDELKFPVLPSKDKFFDKLNNVHITYQDYERAKSDSGLSSRQLVMA</sequence>
<dbReference type="Proteomes" id="UP001162164">
    <property type="component" value="Unassembled WGS sequence"/>
</dbReference>
<proteinExistence type="predicted"/>
<comment type="caution">
    <text evidence="1">The sequence shown here is derived from an EMBL/GenBank/DDBJ whole genome shotgun (WGS) entry which is preliminary data.</text>
</comment>
<protein>
    <submittedName>
        <fullName evidence="1">Uncharacterized protein</fullName>
    </submittedName>
</protein>
<dbReference type="EMBL" id="JAPWTJ010000789">
    <property type="protein sequence ID" value="KAJ8975629.1"/>
    <property type="molecule type" value="Genomic_DNA"/>
</dbReference>
<organism evidence="1 2">
    <name type="scientific">Molorchus minor</name>
    <dbReference type="NCBI Taxonomy" id="1323400"/>
    <lineage>
        <taxon>Eukaryota</taxon>
        <taxon>Metazoa</taxon>
        <taxon>Ecdysozoa</taxon>
        <taxon>Arthropoda</taxon>
        <taxon>Hexapoda</taxon>
        <taxon>Insecta</taxon>
        <taxon>Pterygota</taxon>
        <taxon>Neoptera</taxon>
        <taxon>Endopterygota</taxon>
        <taxon>Coleoptera</taxon>
        <taxon>Polyphaga</taxon>
        <taxon>Cucujiformia</taxon>
        <taxon>Chrysomeloidea</taxon>
        <taxon>Cerambycidae</taxon>
        <taxon>Lamiinae</taxon>
        <taxon>Monochamini</taxon>
        <taxon>Molorchus</taxon>
    </lineage>
</organism>
<reference evidence="1" key="1">
    <citation type="journal article" date="2023" name="Insect Mol. Biol.">
        <title>Genome sequencing provides insights into the evolution of gene families encoding plant cell wall-degrading enzymes in longhorned beetles.</title>
        <authorList>
            <person name="Shin N.R."/>
            <person name="Okamura Y."/>
            <person name="Kirsch R."/>
            <person name="Pauchet Y."/>
        </authorList>
    </citation>
    <scope>NUCLEOTIDE SEQUENCE</scope>
    <source>
        <strain evidence="1">MMC_N1</strain>
    </source>
</reference>
<name>A0ABQ9JCL3_9CUCU</name>
<evidence type="ECO:0000313" key="1">
    <source>
        <dbReference type="EMBL" id="KAJ8975629.1"/>
    </source>
</evidence>